<comment type="caution">
    <text evidence="10">The sequence shown here is derived from an EMBL/GenBank/DDBJ whole genome shotgun (WGS) entry which is preliminary data.</text>
</comment>
<keyword evidence="7" id="KW-0788">Thiol protease</keyword>
<dbReference type="Pfam" id="PF00443">
    <property type="entry name" value="UCH"/>
    <property type="match status" value="1"/>
</dbReference>
<feature type="compositionally biased region" description="Polar residues" evidence="8">
    <location>
        <begin position="668"/>
        <end position="678"/>
    </location>
</feature>
<dbReference type="InterPro" id="IPR018200">
    <property type="entry name" value="USP_CS"/>
</dbReference>
<dbReference type="InterPro" id="IPR050164">
    <property type="entry name" value="Peptidase_C19"/>
</dbReference>
<dbReference type="PROSITE" id="PS50235">
    <property type="entry name" value="USP_3"/>
    <property type="match status" value="1"/>
</dbReference>
<evidence type="ECO:0000256" key="7">
    <source>
        <dbReference type="ARBA" id="ARBA00022807"/>
    </source>
</evidence>
<dbReference type="PROSITE" id="PS00973">
    <property type="entry name" value="USP_2"/>
    <property type="match status" value="1"/>
</dbReference>
<dbReference type="InterPro" id="IPR038765">
    <property type="entry name" value="Papain-like_cys_pep_sf"/>
</dbReference>
<evidence type="ECO:0000313" key="11">
    <source>
        <dbReference type="Proteomes" id="UP001281761"/>
    </source>
</evidence>
<sequence length="689" mass="78375">MEQKYSKTVNLAKRIQFHQSSEPPQSSVSFGPEYRLLETHGPKNSSLLRFRHVSKLTSSDKVVQSKDILTRSLHANLYLPPSTIVFQPQKLKSYHKWRSSKPMGAALKNIDHTCFINVILHSLCYSPTFSQHLLEKQHSMQCHQQGFCWMCQLETIICKIHDSPRKVIAPTSFAKNLRDLSSSFKLGEQQDAHEYFHLLMSRVHGSLLPRTTQRLPLNSECTTFVYQALGGTVQSRLTCSECQTQTFSFFPFLDISLDIRGSLSLEKAISKYFGAETLDQSNKHKCSSCQKLNSSTIRTSLRDPPNTLCIHLKRFKMSTTDKAQSATAKHIKLSDHVNFSLSLDVTPYLSPAAKPFFSSPCRYSLCSVVVHNGNSAQSGHYTSFHRAPNGIWNSVDGETVRVVGTSAVLNSQAYMLFYQLDGERVEVFDGQQSTAQPEEAKEEQKSLPITPDILLDDIVSTDTHDRNPPQHQVPKVVSRKLSSGKTIRTEQEEAADLSESLLSDQSDPDSDHENSSDSSSSDENDIDTIRKRRRNKPSSTALIVDHRRHPTHNSSSHQTKKNQKQDHETVTRAGIPNLFSAETKGWEDESTRSVNLLPHELQMREKERDSYDKEYDAGKVDKVREKKEEIQPLQRNPFQRFEDLRGAKKLVKKNGKWIRKFELNKPSFRSQKFGQNSRRGGFRGKSQRH</sequence>
<evidence type="ECO:0000256" key="4">
    <source>
        <dbReference type="ARBA" id="ARBA00022670"/>
    </source>
</evidence>
<dbReference type="GO" id="GO:0004843">
    <property type="term" value="F:cysteine-type deubiquitinase activity"/>
    <property type="evidence" value="ECO:0007669"/>
    <property type="project" value="UniProtKB-EC"/>
</dbReference>
<protein>
    <recommendedName>
        <fullName evidence="3">ubiquitinyl hydrolase 1</fullName>
        <ecNumber evidence="3">3.4.19.12</ecNumber>
    </recommendedName>
</protein>
<organism evidence="10 11">
    <name type="scientific">Blattamonas nauphoetae</name>
    <dbReference type="NCBI Taxonomy" id="2049346"/>
    <lineage>
        <taxon>Eukaryota</taxon>
        <taxon>Metamonada</taxon>
        <taxon>Preaxostyla</taxon>
        <taxon>Oxymonadida</taxon>
        <taxon>Blattamonas</taxon>
    </lineage>
</organism>
<feature type="region of interest" description="Disordered" evidence="8">
    <location>
        <begin position="430"/>
        <end position="575"/>
    </location>
</feature>
<comment type="similarity">
    <text evidence="2">Belongs to the peptidase C19 family.</text>
</comment>
<dbReference type="Gene3D" id="3.90.70.10">
    <property type="entry name" value="Cysteine proteinases"/>
    <property type="match status" value="1"/>
</dbReference>
<dbReference type="EC" id="3.4.19.12" evidence="3"/>
<feature type="region of interest" description="Disordered" evidence="8">
    <location>
        <begin position="597"/>
        <end position="619"/>
    </location>
</feature>
<feature type="compositionally biased region" description="Basic and acidic residues" evidence="8">
    <location>
        <begin position="601"/>
        <end position="619"/>
    </location>
</feature>
<feature type="compositionally biased region" description="Basic residues" evidence="8">
    <location>
        <begin position="680"/>
        <end position="689"/>
    </location>
</feature>
<dbReference type="Proteomes" id="UP001281761">
    <property type="component" value="Unassembled WGS sequence"/>
</dbReference>
<evidence type="ECO:0000313" key="10">
    <source>
        <dbReference type="EMBL" id="KAK2964800.1"/>
    </source>
</evidence>
<dbReference type="PANTHER" id="PTHR24006:SF758">
    <property type="entry name" value="UBIQUITIN CARBOXYL-TERMINAL HYDROLASE 36"/>
    <property type="match status" value="1"/>
</dbReference>
<reference evidence="10 11" key="1">
    <citation type="journal article" date="2022" name="bioRxiv">
        <title>Genomics of Preaxostyla Flagellates Illuminates Evolutionary Transitions and the Path Towards Mitochondrial Loss.</title>
        <authorList>
            <person name="Novak L.V.F."/>
            <person name="Treitli S.C."/>
            <person name="Pyrih J."/>
            <person name="Halakuc P."/>
            <person name="Pipaliya S.V."/>
            <person name="Vacek V."/>
            <person name="Brzon O."/>
            <person name="Soukal P."/>
            <person name="Eme L."/>
            <person name="Dacks J.B."/>
            <person name="Karnkowska A."/>
            <person name="Elias M."/>
            <person name="Hampl V."/>
        </authorList>
    </citation>
    <scope>NUCLEOTIDE SEQUENCE [LARGE SCALE GENOMIC DNA]</scope>
    <source>
        <strain evidence="10">NAU3</strain>
        <tissue evidence="10">Gut</tissue>
    </source>
</reference>
<evidence type="ECO:0000256" key="1">
    <source>
        <dbReference type="ARBA" id="ARBA00000707"/>
    </source>
</evidence>
<name>A0ABQ9YM05_9EUKA</name>
<dbReference type="PANTHER" id="PTHR24006">
    <property type="entry name" value="UBIQUITIN CARBOXYL-TERMINAL HYDROLASE"/>
    <property type="match status" value="1"/>
</dbReference>
<evidence type="ECO:0000256" key="3">
    <source>
        <dbReference type="ARBA" id="ARBA00012759"/>
    </source>
</evidence>
<keyword evidence="4" id="KW-0645">Protease</keyword>
<evidence type="ECO:0000259" key="9">
    <source>
        <dbReference type="PROSITE" id="PS50235"/>
    </source>
</evidence>
<evidence type="ECO:0000256" key="6">
    <source>
        <dbReference type="ARBA" id="ARBA00022801"/>
    </source>
</evidence>
<evidence type="ECO:0000256" key="2">
    <source>
        <dbReference type="ARBA" id="ARBA00009085"/>
    </source>
</evidence>
<feature type="domain" description="USP" evidence="9">
    <location>
        <begin position="105"/>
        <end position="421"/>
    </location>
</feature>
<keyword evidence="11" id="KW-1185">Reference proteome</keyword>
<dbReference type="SUPFAM" id="SSF54001">
    <property type="entry name" value="Cysteine proteinases"/>
    <property type="match status" value="1"/>
</dbReference>
<keyword evidence="5" id="KW-0833">Ubl conjugation pathway</keyword>
<accession>A0ABQ9YM05</accession>
<feature type="region of interest" description="Disordered" evidence="8">
    <location>
        <begin position="668"/>
        <end position="689"/>
    </location>
</feature>
<evidence type="ECO:0000256" key="8">
    <source>
        <dbReference type="SAM" id="MobiDB-lite"/>
    </source>
</evidence>
<comment type="catalytic activity">
    <reaction evidence="1">
        <text>Thiol-dependent hydrolysis of ester, thioester, amide, peptide and isopeptide bonds formed by the C-terminal Gly of ubiquitin (a 76-residue protein attached to proteins as an intracellular targeting signal).</text>
        <dbReference type="EC" id="3.4.19.12"/>
    </reaction>
</comment>
<dbReference type="EMBL" id="JARBJD010000001">
    <property type="protein sequence ID" value="KAK2964800.1"/>
    <property type="molecule type" value="Genomic_DNA"/>
</dbReference>
<dbReference type="InterPro" id="IPR001394">
    <property type="entry name" value="Peptidase_C19_UCH"/>
</dbReference>
<evidence type="ECO:0000256" key="5">
    <source>
        <dbReference type="ARBA" id="ARBA00022786"/>
    </source>
</evidence>
<gene>
    <name evidence="10" type="ORF">BLNAU_100</name>
</gene>
<dbReference type="InterPro" id="IPR028889">
    <property type="entry name" value="USP"/>
</dbReference>
<proteinExistence type="inferred from homology"/>
<keyword evidence="6 10" id="KW-0378">Hydrolase</keyword>